<dbReference type="Proteomes" id="UP000035763">
    <property type="component" value="Unassembled WGS sequence"/>
</dbReference>
<accession>W6JYZ6</accession>
<feature type="region of interest" description="Disordered" evidence="1">
    <location>
        <begin position="45"/>
        <end position="64"/>
    </location>
</feature>
<dbReference type="EMBL" id="CAJA01000425">
    <property type="protein sequence ID" value="CCH74798.1"/>
    <property type="molecule type" value="Genomic_DNA"/>
</dbReference>
<keyword evidence="3" id="KW-1185">Reference proteome</keyword>
<protein>
    <submittedName>
        <fullName evidence="2">Uncharacterized protein</fullName>
    </submittedName>
</protein>
<feature type="region of interest" description="Disordered" evidence="1">
    <location>
        <begin position="135"/>
        <end position="176"/>
    </location>
</feature>
<gene>
    <name evidence="2" type="ORF">BN11_4810003</name>
</gene>
<evidence type="ECO:0000313" key="2">
    <source>
        <dbReference type="EMBL" id="CCH74798.1"/>
    </source>
</evidence>
<feature type="region of interest" description="Disordered" evidence="1">
    <location>
        <begin position="1"/>
        <end position="40"/>
    </location>
</feature>
<sequence length="176" mass="18862">MERLDITPHLNDAETTWPRGFGRTQRAFHPDDPSAVPMHPSAEYLTHPLATKGPGDSWSWPSTGASGLPRCDWEPCVEGCCLQWSEIEQSNTAVSELSYFIDHFLHPHATASKDGRADFAPGGDVVVVGNDEKQLAGIPAQGGDGSVDPVVEDEGRWSPATRSSGEDEVHVGSASA</sequence>
<organism evidence="2 3">
    <name type="scientific">Nostocoides australiense Ben110</name>
    <dbReference type="NCBI Taxonomy" id="1193182"/>
    <lineage>
        <taxon>Bacteria</taxon>
        <taxon>Bacillati</taxon>
        <taxon>Actinomycetota</taxon>
        <taxon>Actinomycetes</taxon>
        <taxon>Micrococcales</taxon>
        <taxon>Intrasporangiaceae</taxon>
        <taxon>Nostocoides</taxon>
    </lineage>
</organism>
<reference evidence="2 3" key="1">
    <citation type="journal article" date="2013" name="ISME J.">
        <title>A metabolic model for members of the genus Tetrasphaera involved in enhanced biological phosphorus removal.</title>
        <authorList>
            <person name="Kristiansen R."/>
            <person name="Nguyen H.T.T."/>
            <person name="Saunders A.M."/>
            <person name="Nielsen J.L."/>
            <person name="Wimmer R."/>
            <person name="Le V.Q."/>
            <person name="McIlroy S.J."/>
            <person name="Petrovski S."/>
            <person name="Seviour R.J."/>
            <person name="Calteau A."/>
            <person name="Nielsen K.L."/>
            <person name="Nielsen P.H."/>
        </authorList>
    </citation>
    <scope>NUCLEOTIDE SEQUENCE [LARGE SCALE GENOMIC DNA]</scope>
    <source>
        <strain evidence="2 3">Ben110</strain>
    </source>
</reference>
<proteinExistence type="predicted"/>
<name>W6JYZ6_9MICO</name>
<dbReference type="STRING" id="1193182.BN11_4810003"/>
<dbReference type="AlphaFoldDB" id="W6JYZ6"/>
<evidence type="ECO:0000256" key="1">
    <source>
        <dbReference type="SAM" id="MobiDB-lite"/>
    </source>
</evidence>
<comment type="caution">
    <text evidence="2">The sequence shown here is derived from an EMBL/GenBank/DDBJ whole genome shotgun (WGS) entry which is preliminary data.</text>
</comment>
<evidence type="ECO:0000313" key="3">
    <source>
        <dbReference type="Proteomes" id="UP000035763"/>
    </source>
</evidence>